<keyword evidence="1" id="KW-1133">Transmembrane helix</keyword>
<feature type="transmembrane region" description="Helical" evidence="1">
    <location>
        <begin position="39"/>
        <end position="62"/>
    </location>
</feature>
<reference evidence="2" key="1">
    <citation type="submission" date="2024-06" db="EMBL/GenBank/DDBJ databases">
        <title>Whole Genome Sequence of Streptococcus sp. strain SN-1.</title>
        <authorList>
            <person name="Saito M."/>
            <person name="Kuwahara N."/>
            <person name="Senpuku H."/>
        </authorList>
    </citation>
    <scope>NUCLEOTIDE SEQUENCE</scope>
    <source>
        <strain evidence="2">SN-1</strain>
    </source>
</reference>
<keyword evidence="1" id="KW-0472">Membrane</keyword>
<keyword evidence="1" id="KW-0812">Transmembrane</keyword>
<evidence type="ECO:0000313" key="2">
    <source>
        <dbReference type="EMBL" id="BET05998.1"/>
    </source>
</evidence>
<evidence type="ECO:0000256" key="1">
    <source>
        <dbReference type="SAM" id="Phobius"/>
    </source>
</evidence>
<gene>
    <name evidence="2" type="ORF">MASAN616_18610</name>
</gene>
<dbReference type="AlphaFoldDB" id="A0AAT9G3B0"/>
<proteinExistence type="predicted"/>
<accession>A0AAT9G3B0</accession>
<organism evidence="2">
    <name type="scientific">Streptococcus sp. SN-1</name>
    <dbReference type="NCBI Taxonomy" id="3074854"/>
    <lineage>
        <taxon>Bacteria</taxon>
        <taxon>Bacillati</taxon>
        <taxon>Bacillota</taxon>
        <taxon>Bacilli</taxon>
        <taxon>Lactobacillales</taxon>
        <taxon>Streptococcaceae</taxon>
        <taxon>Streptococcus</taxon>
    </lineage>
</organism>
<sequence length="76" mass="8673">MLSVVDVNREGRALMERIIESWITRVENFYSLQSIPVKVLIFIVGVVGVYALGTLLLGPVYWAGQKFGEMVYNYLF</sequence>
<name>A0AAT9G3B0_9STRE</name>
<dbReference type="EMBL" id="AP028929">
    <property type="protein sequence ID" value="BET05998.1"/>
    <property type="molecule type" value="Genomic_DNA"/>
</dbReference>
<protein>
    <submittedName>
        <fullName evidence="2">Uncharacterized protein</fullName>
    </submittedName>
</protein>